<name>A0A1G6XV77_9EURY</name>
<evidence type="ECO:0000313" key="2">
    <source>
        <dbReference type="EMBL" id="SDD82069.1"/>
    </source>
</evidence>
<proteinExistence type="predicted"/>
<sequence length="66" mass="7303">MNDGQYSIFIAHLRAIRTAIVGLALAVITVGLIIEGDPLGFPFFTITILVCLYAFVPPLIRMWQNP</sequence>
<reference evidence="2 3" key="1">
    <citation type="submission" date="2016-10" db="EMBL/GenBank/DDBJ databases">
        <authorList>
            <person name="Varghese N."/>
            <person name="Submissions S."/>
        </authorList>
    </citation>
    <scope>NUCLEOTIDE SEQUENCE [LARGE SCALE GENOMIC DNA]</scope>
    <source>
        <strain evidence="2 3">CDM_1</strain>
    </source>
</reference>
<evidence type="ECO:0000313" key="3">
    <source>
        <dbReference type="Proteomes" id="UP000324021"/>
    </source>
</evidence>
<keyword evidence="1" id="KW-1133">Transmembrane helix</keyword>
<dbReference type="Proteomes" id="UP000324021">
    <property type="component" value="Unassembled WGS sequence"/>
</dbReference>
<dbReference type="AlphaFoldDB" id="A0A1G6XV77"/>
<keyword evidence="1" id="KW-0812">Transmembrane</keyword>
<gene>
    <name evidence="2" type="ORF">SAMN05192552_105310</name>
</gene>
<keyword evidence="1" id="KW-0472">Membrane</keyword>
<feature type="transmembrane region" description="Helical" evidence="1">
    <location>
        <begin position="15"/>
        <end position="34"/>
    </location>
</feature>
<protein>
    <submittedName>
        <fullName evidence="2">Uncharacterized protein</fullName>
    </submittedName>
</protein>
<dbReference type="EMBL" id="FMZP01000053">
    <property type="protein sequence ID" value="SDD82069.1"/>
    <property type="molecule type" value="Genomic_DNA"/>
</dbReference>
<organism evidence="2 3">
    <name type="scientific">Natrinema hispanicum</name>
    <dbReference type="NCBI Taxonomy" id="392421"/>
    <lineage>
        <taxon>Archaea</taxon>
        <taxon>Methanobacteriati</taxon>
        <taxon>Methanobacteriota</taxon>
        <taxon>Stenosarchaea group</taxon>
        <taxon>Halobacteria</taxon>
        <taxon>Halobacteriales</taxon>
        <taxon>Natrialbaceae</taxon>
        <taxon>Natrinema</taxon>
    </lineage>
</organism>
<evidence type="ECO:0000256" key="1">
    <source>
        <dbReference type="SAM" id="Phobius"/>
    </source>
</evidence>
<accession>A0A1G6XV77</accession>
<feature type="transmembrane region" description="Helical" evidence="1">
    <location>
        <begin position="40"/>
        <end position="60"/>
    </location>
</feature>